<dbReference type="SUPFAM" id="SSF57756">
    <property type="entry name" value="Retrovirus zinc finger-like domains"/>
    <property type="match status" value="1"/>
</dbReference>
<proteinExistence type="predicted"/>
<feature type="region of interest" description="Disordered" evidence="2">
    <location>
        <begin position="275"/>
        <end position="322"/>
    </location>
</feature>
<dbReference type="GO" id="GO:0008270">
    <property type="term" value="F:zinc ion binding"/>
    <property type="evidence" value="ECO:0007669"/>
    <property type="project" value="UniProtKB-KW"/>
</dbReference>
<dbReference type="PANTHER" id="PTHR33170">
    <property type="entry name" value="DUF4283 DOMAIN-CONTAINING PROTEIN-RELATED"/>
    <property type="match status" value="1"/>
</dbReference>
<feature type="region of interest" description="Disordered" evidence="2">
    <location>
        <begin position="120"/>
        <end position="143"/>
    </location>
</feature>
<evidence type="ECO:0000256" key="1">
    <source>
        <dbReference type="PROSITE-ProRule" id="PRU00047"/>
    </source>
</evidence>
<keyword evidence="1" id="KW-0479">Metal-binding</keyword>
<gene>
    <name evidence="4" type="ORF">QYE76_006298</name>
</gene>
<dbReference type="Proteomes" id="UP001231189">
    <property type="component" value="Unassembled WGS sequence"/>
</dbReference>
<accession>A0AAD8W3Y4</accession>
<dbReference type="SMART" id="SM00343">
    <property type="entry name" value="ZnF_C2HC"/>
    <property type="match status" value="1"/>
</dbReference>
<keyword evidence="5" id="KW-1185">Reference proteome</keyword>
<reference evidence="4" key="1">
    <citation type="submission" date="2023-07" db="EMBL/GenBank/DDBJ databases">
        <title>A chromosome-level genome assembly of Lolium multiflorum.</title>
        <authorList>
            <person name="Chen Y."/>
            <person name="Copetti D."/>
            <person name="Kolliker R."/>
            <person name="Studer B."/>
        </authorList>
    </citation>
    <scope>NUCLEOTIDE SEQUENCE</scope>
    <source>
        <strain evidence="4">02402/16</strain>
        <tissue evidence="4">Leaf</tissue>
    </source>
</reference>
<keyword evidence="1" id="KW-0862">Zinc</keyword>
<sequence length="399" mass="41662">MVAVVASTLGEVPSTPVGVVGPAIKGAGTKGEADSRLVAASKDAAALLRVAGRGLVVAAIMPIKQTVQDVVAAVTAATKVHDTTQGAPTTAAVTGGTRQQEMTSVATSNAVPQATLQVQDNQGTGSIAKENEGQGPQKKKKEEKTGCFRCKQPGHHIDDCPTPFCDLCESVHHATHACHLHQSPKPTAILHGYANEALMFFELACGAFKAKVENPRLAKVTVEGEAMTIPEIIEQLKKIVPSDKFNWEIFHLKDNTGSNYQVEEANEVQEVDMVEIDNGGDGNDGAANGEQNKEGGNAMDMDPKGQDDTNNSNNGGQNGASISDGVQVMQLAQSIQEINIGSIKVPLSPTGSAVLGSPFVASGSSSQVGSESWCAQAEERQVLSSSVWVMPADGQRTGE</sequence>
<dbReference type="PROSITE" id="PS50158">
    <property type="entry name" value="ZF_CCHC"/>
    <property type="match status" value="1"/>
</dbReference>
<feature type="domain" description="CCHC-type" evidence="3">
    <location>
        <begin position="147"/>
        <end position="161"/>
    </location>
</feature>
<evidence type="ECO:0000313" key="5">
    <source>
        <dbReference type="Proteomes" id="UP001231189"/>
    </source>
</evidence>
<comment type="caution">
    <text evidence="4">The sequence shown here is derived from an EMBL/GenBank/DDBJ whole genome shotgun (WGS) entry which is preliminary data.</text>
</comment>
<evidence type="ECO:0000313" key="4">
    <source>
        <dbReference type="EMBL" id="KAK1631983.1"/>
    </source>
</evidence>
<dbReference type="AlphaFoldDB" id="A0AAD8W3Y4"/>
<keyword evidence="1" id="KW-0863">Zinc-finger</keyword>
<evidence type="ECO:0000256" key="2">
    <source>
        <dbReference type="SAM" id="MobiDB-lite"/>
    </source>
</evidence>
<evidence type="ECO:0000259" key="3">
    <source>
        <dbReference type="PROSITE" id="PS50158"/>
    </source>
</evidence>
<protein>
    <recommendedName>
        <fullName evidence="3">CCHC-type domain-containing protein</fullName>
    </recommendedName>
</protein>
<dbReference type="GO" id="GO:0003676">
    <property type="term" value="F:nucleic acid binding"/>
    <property type="evidence" value="ECO:0007669"/>
    <property type="project" value="InterPro"/>
</dbReference>
<dbReference type="InterPro" id="IPR036875">
    <property type="entry name" value="Znf_CCHC_sf"/>
</dbReference>
<name>A0AAD8W3Y4_LOLMU</name>
<dbReference type="EMBL" id="JAUUTY010000005">
    <property type="protein sequence ID" value="KAK1631983.1"/>
    <property type="molecule type" value="Genomic_DNA"/>
</dbReference>
<dbReference type="InterPro" id="IPR001878">
    <property type="entry name" value="Znf_CCHC"/>
</dbReference>
<organism evidence="4 5">
    <name type="scientific">Lolium multiflorum</name>
    <name type="common">Italian ryegrass</name>
    <name type="synonym">Lolium perenne subsp. multiflorum</name>
    <dbReference type="NCBI Taxonomy" id="4521"/>
    <lineage>
        <taxon>Eukaryota</taxon>
        <taxon>Viridiplantae</taxon>
        <taxon>Streptophyta</taxon>
        <taxon>Embryophyta</taxon>
        <taxon>Tracheophyta</taxon>
        <taxon>Spermatophyta</taxon>
        <taxon>Magnoliopsida</taxon>
        <taxon>Liliopsida</taxon>
        <taxon>Poales</taxon>
        <taxon>Poaceae</taxon>
        <taxon>BOP clade</taxon>
        <taxon>Pooideae</taxon>
        <taxon>Poodae</taxon>
        <taxon>Poeae</taxon>
        <taxon>Poeae Chloroplast Group 2 (Poeae type)</taxon>
        <taxon>Loliodinae</taxon>
        <taxon>Loliinae</taxon>
        <taxon>Lolium</taxon>
    </lineage>
</organism>
<dbReference type="Gene3D" id="4.10.60.10">
    <property type="entry name" value="Zinc finger, CCHC-type"/>
    <property type="match status" value="1"/>
</dbReference>